<feature type="compositionally biased region" description="Low complexity" evidence="3">
    <location>
        <begin position="224"/>
        <end position="236"/>
    </location>
</feature>
<gene>
    <name evidence="6" type="primary">LOC115886454</name>
</gene>
<dbReference type="PANTHER" id="PTHR15431">
    <property type="entry name" value="FGFR1 ONCOGENE PARTNER/LISH DOMAIN-CONTAINING PROTEIN"/>
    <property type="match status" value="1"/>
</dbReference>
<dbReference type="PANTHER" id="PTHR15431:SF9">
    <property type="entry name" value="CENTROSOMAL PROTEIN 43"/>
    <property type="match status" value="1"/>
</dbReference>
<dbReference type="OrthoDB" id="2160638at2759"/>
<dbReference type="Proteomes" id="UP000504635">
    <property type="component" value="Unplaced"/>
</dbReference>
<accession>A0A6J2YF16</accession>
<protein>
    <submittedName>
        <fullName evidence="6">Bromodomain-containing protein DDB_G0270170-like</fullName>
    </submittedName>
</protein>
<dbReference type="GO" id="GO:0034453">
    <property type="term" value="P:microtubule anchoring"/>
    <property type="evidence" value="ECO:0007669"/>
    <property type="project" value="InterPro"/>
</dbReference>
<keyword evidence="2" id="KW-0206">Cytoskeleton</keyword>
<name>A0A6J2YF16_SITOR</name>
<keyword evidence="5" id="KW-1185">Reference proteome</keyword>
<evidence type="ECO:0000313" key="6">
    <source>
        <dbReference type="RefSeq" id="XP_030761470.1"/>
    </source>
</evidence>
<feature type="domain" description="FGFR1 oncogene partner (FOP) N-terminal dimerisation" evidence="4">
    <location>
        <begin position="49"/>
        <end position="128"/>
    </location>
</feature>
<dbReference type="RefSeq" id="XP_030761470.1">
    <property type="nucleotide sequence ID" value="XM_030905610.1"/>
</dbReference>
<evidence type="ECO:0000256" key="2">
    <source>
        <dbReference type="ARBA" id="ARBA00023212"/>
    </source>
</evidence>
<proteinExistence type="predicted"/>
<reference evidence="6" key="1">
    <citation type="submission" date="2025-08" db="UniProtKB">
        <authorList>
            <consortium name="RefSeq"/>
        </authorList>
    </citation>
    <scope>IDENTIFICATION</scope>
    <source>
        <tissue evidence="6">Gonads</tissue>
    </source>
</reference>
<dbReference type="Gene3D" id="1.20.960.40">
    <property type="match status" value="1"/>
</dbReference>
<dbReference type="AlphaFoldDB" id="A0A6J2YF16"/>
<dbReference type="GO" id="GO:0005813">
    <property type="term" value="C:centrosome"/>
    <property type="evidence" value="ECO:0007669"/>
    <property type="project" value="TreeGrafter"/>
</dbReference>
<organism evidence="5 6">
    <name type="scientific">Sitophilus oryzae</name>
    <name type="common">Rice weevil</name>
    <name type="synonym">Curculio oryzae</name>
    <dbReference type="NCBI Taxonomy" id="7048"/>
    <lineage>
        <taxon>Eukaryota</taxon>
        <taxon>Metazoa</taxon>
        <taxon>Ecdysozoa</taxon>
        <taxon>Arthropoda</taxon>
        <taxon>Hexapoda</taxon>
        <taxon>Insecta</taxon>
        <taxon>Pterygota</taxon>
        <taxon>Neoptera</taxon>
        <taxon>Endopterygota</taxon>
        <taxon>Coleoptera</taxon>
        <taxon>Polyphaga</taxon>
        <taxon>Cucujiformia</taxon>
        <taxon>Curculionidae</taxon>
        <taxon>Dryophthorinae</taxon>
        <taxon>Sitophilus</taxon>
    </lineage>
</organism>
<sequence length="497" mass="56067">MSTIEEDVELRDLVSQTLEKNGCLAKLRAELRASIFLALDEDLKLSKHQPLQNLRVQSYLETAEGRIMFCLVREFLEFFNLQFTISVYEPESYLDSIYHYEGRQKTARDLGLGNIEESTVPLLQHLLKIAQAGNNVLDINLNLDNNISGSFKDESVDINSSYKKTEMDGNSPTITSNTTQTQKKLNSTFDVNALDSHISKHTRHTNEVKSNAPETVKEKNFKDSSSAVDSNISNSNNTRNLNDLKLINVEHVTDELGKKKFNLDETFEVNIPDNNHIDINKSNDNNANLKIHQTVNEDDTYEDTSSIAEDSENGIYSSLKVTEMAVNLVPRSDLNVNNINESITLSKAKIEIEKTKYVPQRPKTIGCHVELPPLPVSNKTKLKNQILPSLYNKDFKDKTNLKELDKLFHMEAEYEEDFMCNNSNEISISNSSIPSVESKNSLSIHVKSEVSSVIDEPHTSDMSSEIIPFKGVENNMSKDIVKTTENGNSIMEHSLSE</sequence>
<feature type="region of interest" description="Disordered" evidence="3">
    <location>
        <begin position="201"/>
        <end position="236"/>
    </location>
</feature>
<evidence type="ECO:0000256" key="1">
    <source>
        <dbReference type="ARBA" id="ARBA00022490"/>
    </source>
</evidence>
<dbReference type="InParanoid" id="A0A6J2YF16"/>
<dbReference type="KEGG" id="soy:115886454"/>
<dbReference type="Pfam" id="PF09398">
    <property type="entry name" value="FOP_dimer"/>
    <property type="match status" value="1"/>
</dbReference>
<evidence type="ECO:0000256" key="3">
    <source>
        <dbReference type="SAM" id="MobiDB-lite"/>
    </source>
</evidence>
<dbReference type="InterPro" id="IPR018993">
    <property type="entry name" value="FOP_dimerisation-dom_N"/>
</dbReference>
<dbReference type="GeneID" id="115886454"/>
<keyword evidence="1" id="KW-0963">Cytoplasm</keyword>
<evidence type="ECO:0000259" key="4">
    <source>
        <dbReference type="Pfam" id="PF09398"/>
    </source>
</evidence>
<evidence type="ECO:0000313" key="5">
    <source>
        <dbReference type="Proteomes" id="UP000504635"/>
    </source>
</evidence>